<proteinExistence type="inferred from homology"/>
<dbReference type="CDD" id="cd08414">
    <property type="entry name" value="PBP2_LTTR_aromatics_like"/>
    <property type="match status" value="1"/>
</dbReference>
<dbReference type="Gene3D" id="1.10.10.10">
    <property type="entry name" value="Winged helix-like DNA-binding domain superfamily/Winged helix DNA-binding domain"/>
    <property type="match status" value="1"/>
</dbReference>
<name>A0A1L8SVG5_9ENTE</name>
<dbReference type="FunFam" id="1.10.10.10:FF:000001">
    <property type="entry name" value="LysR family transcriptional regulator"/>
    <property type="match status" value="1"/>
</dbReference>
<dbReference type="OrthoDB" id="9803735at2"/>
<protein>
    <submittedName>
        <fullName evidence="6">LysR family transcriptional regulator</fullName>
    </submittedName>
</protein>
<evidence type="ECO:0000256" key="2">
    <source>
        <dbReference type="ARBA" id="ARBA00023015"/>
    </source>
</evidence>
<evidence type="ECO:0000313" key="7">
    <source>
        <dbReference type="Proteomes" id="UP000183700"/>
    </source>
</evidence>
<dbReference type="InterPro" id="IPR036388">
    <property type="entry name" value="WH-like_DNA-bd_sf"/>
</dbReference>
<comment type="caution">
    <text evidence="6">The sequence shown here is derived from an EMBL/GenBank/DDBJ whole genome shotgun (WGS) entry which is preliminary data.</text>
</comment>
<keyword evidence="3" id="KW-0238">DNA-binding</keyword>
<dbReference type="InterPro" id="IPR036390">
    <property type="entry name" value="WH_DNA-bd_sf"/>
</dbReference>
<sequence length="301" mass="34674">MKLTTLEYFVEVATEGSFTKASQKLYISQPTLSRRIQELENELGVELFVRNSHSLSLSNEGEQFLTETMEVLKRVDHLAHLFDQQNDQKQLSQLIKIGYLPNFNLGKMYQLIDQFKAQYPNVRFFVKQDTPMQLVDGLTSGRYDLVFNLATYFQQDNAIQQLTFMKNHLQVALPLKHLLSTKKILTFADLNQENVILLERKQSPIIVDYVVNQFLQYGFNVKATSYVKDLDEGLARVSLGEGLAFLYSGMNDGSLEQKYPIKIIDLETADNDQDLVAAIQDQNDQTYLRKFSSFLKENLIE</sequence>
<dbReference type="AlphaFoldDB" id="A0A1L8SVG5"/>
<reference evidence="6 7" key="1">
    <citation type="submission" date="2014-12" db="EMBL/GenBank/DDBJ databases">
        <title>Draft genome sequences of 29 type strains of Enterococci.</title>
        <authorList>
            <person name="Zhong Z."/>
            <person name="Sun Z."/>
            <person name="Liu W."/>
            <person name="Zhang W."/>
            <person name="Zhang H."/>
        </authorList>
    </citation>
    <scope>NUCLEOTIDE SEQUENCE [LARGE SCALE GENOMIC DNA]</scope>
    <source>
        <strain evidence="6 7">DSM 22802</strain>
    </source>
</reference>
<dbReference type="InterPro" id="IPR005119">
    <property type="entry name" value="LysR_subst-bd"/>
</dbReference>
<dbReference type="RefSeq" id="WP_071861911.1">
    <property type="nucleotide sequence ID" value="NZ_JBHLVS010000013.1"/>
</dbReference>
<dbReference type="GO" id="GO:0003700">
    <property type="term" value="F:DNA-binding transcription factor activity"/>
    <property type="evidence" value="ECO:0007669"/>
    <property type="project" value="InterPro"/>
</dbReference>
<organism evidence="6 7">
    <name type="scientific">Enterococcus devriesei</name>
    <dbReference type="NCBI Taxonomy" id="319970"/>
    <lineage>
        <taxon>Bacteria</taxon>
        <taxon>Bacillati</taxon>
        <taxon>Bacillota</taxon>
        <taxon>Bacilli</taxon>
        <taxon>Lactobacillales</taxon>
        <taxon>Enterococcaceae</taxon>
        <taxon>Enterococcus</taxon>
    </lineage>
</organism>
<evidence type="ECO:0000256" key="1">
    <source>
        <dbReference type="ARBA" id="ARBA00009437"/>
    </source>
</evidence>
<feature type="domain" description="HTH lysR-type" evidence="5">
    <location>
        <begin position="1"/>
        <end position="58"/>
    </location>
</feature>
<dbReference type="InterPro" id="IPR000847">
    <property type="entry name" value="LysR_HTH_N"/>
</dbReference>
<keyword evidence="2" id="KW-0805">Transcription regulation</keyword>
<dbReference type="Gene3D" id="3.40.190.10">
    <property type="entry name" value="Periplasmic binding protein-like II"/>
    <property type="match status" value="2"/>
</dbReference>
<dbReference type="PROSITE" id="PS50931">
    <property type="entry name" value="HTH_LYSR"/>
    <property type="match status" value="1"/>
</dbReference>
<dbReference type="PRINTS" id="PR00039">
    <property type="entry name" value="HTHLYSR"/>
</dbReference>
<dbReference type="PANTHER" id="PTHR30346">
    <property type="entry name" value="TRANSCRIPTIONAL DUAL REGULATOR HCAR-RELATED"/>
    <property type="match status" value="1"/>
</dbReference>
<dbReference type="SUPFAM" id="SSF53850">
    <property type="entry name" value="Periplasmic binding protein-like II"/>
    <property type="match status" value="1"/>
</dbReference>
<accession>A0A1L8SVG5</accession>
<evidence type="ECO:0000313" key="6">
    <source>
        <dbReference type="EMBL" id="OJG35943.1"/>
    </source>
</evidence>
<dbReference type="GO" id="GO:0003677">
    <property type="term" value="F:DNA binding"/>
    <property type="evidence" value="ECO:0007669"/>
    <property type="project" value="UniProtKB-KW"/>
</dbReference>
<evidence type="ECO:0000259" key="5">
    <source>
        <dbReference type="PROSITE" id="PS50931"/>
    </source>
</evidence>
<keyword evidence="4" id="KW-0804">Transcription</keyword>
<dbReference type="STRING" id="319970.RV00_GL002087"/>
<dbReference type="Pfam" id="PF03466">
    <property type="entry name" value="LysR_substrate"/>
    <property type="match status" value="1"/>
</dbReference>
<comment type="similarity">
    <text evidence="1">Belongs to the LysR transcriptional regulatory family.</text>
</comment>
<keyword evidence="7" id="KW-1185">Reference proteome</keyword>
<evidence type="ECO:0000256" key="4">
    <source>
        <dbReference type="ARBA" id="ARBA00023163"/>
    </source>
</evidence>
<evidence type="ECO:0000256" key="3">
    <source>
        <dbReference type="ARBA" id="ARBA00023125"/>
    </source>
</evidence>
<dbReference type="Pfam" id="PF00126">
    <property type="entry name" value="HTH_1"/>
    <property type="match status" value="1"/>
</dbReference>
<dbReference type="SUPFAM" id="SSF46785">
    <property type="entry name" value="Winged helix' DNA-binding domain"/>
    <property type="match status" value="1"/>
</dbReference>
<gene>
    <name evidence="6" type="ORF">RV00_GL002087</name>
</gene>
<dbReference type="PANTHER" id="PTHR30346:SF0">
    <property type="entry name" value="HCA OPERON TRANSCRIPTIONAL ACTIVATOR HCAR"/>
    <property type="match status" value="1"/>
</dbReference>
<dbReference type="GO" id="GO:0032993">
    <property type="term" value="C:protein-DNA complex"/>
    <property type="evidence" value="ECO:0007669"/>
    <property type="project" value="TreeGrafter"/>
</dbReference>
<dbReference type="EMBL" id="JXKM01000004">
    <property type="protein sequence ID" value="OJG35943.1"/>
    <property type="molecule type" value="Genomic_DNA"/>
</dbReference>
<dbReference type="Proteomes" id="UP000183700">
    <property type="component" value="Unassembled WGS sequence"/>
</dbReference>